<dbReference type="InterPro" id="IPR036249">
    <property type="entry name" value="Thioredoxin-like_sf"/>
</dbReference>
<keyword evidence="2" id="KW-0479">Metal-binding</keyword>
<feature type="binding site" evidence="2">
    <location>
        <position position="63"/>
    </location>
    <ligand>
        <name>Cu cation</name>
        <dbReference type="ChEBI" id="CHEBI:23378"/>
    </ligand>
</feature>
<evidence type="ECO:0000313" key="5">
    <source>
        <dbReference type="EMBL" id="MBB6511295.1"/>
    </source>
</evidence>
<keyword evidence="3" id="KW-1015">Disulfide bond</keyword>
<accession>A0A841RJC7</accession>
<dbReference type="InterPro" id="IPR003782">
    <property type="entry name" value="SCO1/SenC"/>
</dbReference>
<sequence length="189" mass="21115">MRKLVLLFTGLALFLVACSNSGIEEHFSIEVQDFAYTDQDGNTFEKSELDGEVWIASMIFTNCTTVCPPMTANKVRLQQALADADVEVELVSFSVDPTIDTPELLTEYITERGGSFDNWHALTGYTDQEIKDFAAKSFKTLVEKPDGTDQVIHTTSFYLVNKDGYAIKGYNGTKAEEMQDIVEDVKKLN</sequence>
<dbReference type="Proteomes" id="UP000572212">
    <property type="component" value="Unassembled WGS sequence"/>
</dbReference>
<reference evidence="5 6" key="1">
    <citation type="submission" date="2020-08" db="EMBL/GenBank/DDBJ databases">
        <title>Genomic Encyclopedia of Type Strains, Phase IV (KMG-IV): sequencing the most valuable type-strain genomes for metagenomic binning, comparative biology and taxonomic classification.</title>
        <authorList>
            <person name="Goeker M."/>
        </authorList>
    </citation>
    <scope>NUCLEOTIDE SEQUENCE [LARGE SCALE GENOMIC DNA]</scope>
    <source>
        <strain evidence="5 6">DSM 11805</strain>
    </source>
</reference>
<dbReference type="GO" id="GO:0046872">
    <property type="term" value="F:metal ion binding"/>
    <property type="evidence" value="ECO:0007669"/>
    <property type="project" value="UniProtKB-KW"/>
</dbReference>
<keyword evidence="4" id="KW-0732">Signal</keyword>
<feature type="signal peptide" evidence="4">
    <location>
        <begin position="1"/>
        <end position="19"/>
    </location>
</feature>
<evidence type="ECO:0000313" key="6">
    <source>
        <dbReference type="Proteomes" id="UP000572212"/>
    </source>
</evidence>
<organism evidence="5 6">
    <name type="scientific">Gracilibacillus halotolerans</name>
    <dbReference type="NCBI Taxonomy" id="74386"/>
    <lineage>
        <taxon>Bacteria</taxon>
        <taxon>Bacillati</taxon>
        <taxon>Bacillota</taxon>
        <taxon>Bacilli</taxon>
        <taxon>Bacillales</taxon>
        <taxon>Bacillaceae</taxon>
        <taxon>Gracilibacillus</taxon>
    </lineage>
</organism>
<protein>
    <submittedName>
        <fullName evidence="5">Protein SCO1/2</fullName>
    </submittedName>
</protein>
<dbReference type="EMBL" id="JACHON010000001">
    <property type="protein sequence ID" value="MBB6511295.1"/>
    <property type="molecule type" value="Genomic_DNA"/>
</dbReference>
<keyword evidence="6" id="KW-1185">Reference proteome</keyword>
<comment type="caution">
    <text evidence="5">The sequence shown here is derived from an EMBL/GenBank/DDBJ whole genome shotgun (WGS) entry which is preliminary data.</text>
</comment>
<evidence type="ECO:0000256" key="3">
    <source>
        <dbReference type="PIRSR" id="PIRSR603782-2"/>
    </source>
</evidence>
<dbReference type="PANTHER" id="PTHR12151:SF25">
    <property type="entry name" value="LINALOOL DEHYDRATASE_ISOMERASE DOMAIN-CONTAINING PROTEIN"/>
    <property type="match status" value="1"/>
</dbReference>
<feature type="disulfide bond" description="Redox-active" evidence="3">
    <location>
        <begin position="63"/>
        <end position="67"/>
    </location>
</feature>
<feature type="chain" id="PRO_5039191497" evidence="4">
    <location>
        <begin position="20"/>
        <end position="189"/>
    </location>
</feature>
<comment type="similarity">
    <text evidence="1">Belongs to the SCO1/2 family.</text>
</comment>
<name>A0A841RJC7_9BACI</name>
<dbReference type="AlphaFoldDB" id="A0A841RJC7"/>
<dbReference type="Gene3D" id="3.40.30.10">
    <property type="entry name" value="Glutaredoxin"/>
    <property type="match status" value="1"/>
</dbReference>
<dbReference type="SUPFAM" id="SSF52833">
    <property type="entry name" value="Thioredoxin-like"/>
    <property type="match status" value="1"/>
</dbReference>
<gene>
    <name evidence="5" type="ORF">GGQ92_000062</name>
</gene>
<dbReference type="RefSeq" id="WP_184243371.1">
    <property type="nucleotide sequence ID" value="NZ_BAAACU010000020.1"/>
</dbReference>
<evidence type="ECO:0000256" key="4">
    <source>
        <dbReference type="SAM" id="SignalP"/>
    </source>
</evidence>
<dbReference type="CDD" id="cd02968">
    <property type="entry name" value="SCO"/>
    <property type="match status" value="1"/>
</dbReference>
<feature type="binding site" evidence="2">
    <location>
        <position position="153"/>
    </location>
    <ligand>
        <name>Cu cation</name>
        <dbReference type="ChEBI" id="CHEBI:23378"/>
    </ligand>
</feature>
<dbReference type="PROSITE" id="PS51257">
    <property type="entry name" value="PROKAR_LIPOPROTEIN"/>
    <property type="match status" value="1"/>
</dbReference>
<keyword evidence="2" id="KW-0186">Copper</keyword>
<dbReference type="PANTHER" id="PTHR12151">
    <property type="entry name" value="ELECTRON TRANSPORT PROTIN SCO1/SENC FAMILY MEMBER"/>
    <property type="match status" value="1"/>
</dbReference>
<evidence type="ECO:0000256" key="1">
    <source>
        <dbReference type="ARBA" id="ARBA00010996"/>
    </source>
</evidence>
<proteinExistence type="inferred from homology"/>
<evidence type="ECO:0000256" key="2">
    <source>
        <dbReference type="PIRSR" id="PIRSR603782-1"/>
    </source>
</evidence>
<feature type="binding site" evidence="2">
    <location>
        <position position="67"/>
    </location>
    <ligand>
        <name>Cu cation</name>
        <dbReference type="ChEBI" id="CHEBI:23378"/>
    </ligand>
</feature>
<dbReference type="Pfam" id="PF02630">
    <property type="entry name" value="SCO1-SenC"/>
    <property type="match status" value="1"/>
</dbReference>